<dbReference type="GO" id="GO:0008654">
    <property type="term" value="P:phospholipid biosynthetic process"/>
    <property type="evidence" value="ECO:0007669"/>
    <property type="project" value="UniProtKB-KW"/>
</dbReference>
<dbReference type="InterPro" id="IPR011992">
    <property type="entry name" value="EF-hand-dom_pair"/>
</dbReference>
<dbReference type="InterPro" id="IPR002048">
    <property type="entry name" value="EF_hand_dom"/>
</dbReference>
<evidence type="ECO:0000256" key="9">
    <source>
        <dbReference type="ARBA" id="ARBA00022989"/>
    </source>
</evidence>
<evidence type="ECO:0000259" key="16">
    <source>
        <dbReference type="PROSITE" id="PS50222"/>
    </source>
</evidence>
<evidence type="ECO:0000256" key="11">
    <source>
        <dbReference type="ARBA" id="ARBA00023136"/>
    </source>
</evidence>
<dbReference type="UniPathway" id="UPA00085"/>
<keyword evidence="8" id="KW-0106">Calcium</keyword>
<evidence type="ECO:0000256" key="7">
    <source>
        <dbReference type="ARBA" id="ARBA00022737"/>
    </source>
</evidence>
<dbReference type="PROSITE" id="PS50222">
    <property type="entry name" value="EF_HAND_2"/>
    <property type="match status" value="4"/>
</dbReference>
<dbReference type="PANTHER" id="PTHR23063">
    <property type="entry name" value="PHOSPHOLIPID ACYLTRANSFERASE"/>
    <property type="match status" value="1"/>
</dbReference>
<keyword evidence="14" id="KW-0012">Acyltransferase</keyword>
<organism evidence="17">
    <name type="scientific">Amorphochlora amoebiformis</name>
    <dbReference type="NCBI Taxonomy" id="1561963"/>
    <lineage>
        <taxon>Eukaryota</taxon>
        <taxon>Sar</taxon>
        <taxon>Rhizaria</taxon>
        <taxon>Cercozoa</taxon>
        <taxon>Chlorarachniophyceae</taxon>
        <taxon>Amorphochlora</taxon>
    </lineage>
</organism>
<feature type="domain" description="EF-hand" evidence="16">
    <location>
        <begin position="499"/>
        <end position="530"/>
    </location>
</feature>
<dbReference type="GO" id="GO:0005509">
    <property type="term" value="F:calcium ion binding"/>
    <property type="evidence" value="ECO:0007669"/>
    <property type="project" value="InterPro"/>
</dbReference>
<evidence type="ECO:0000313" key="17">
    <source>
        <dbReference type="EMBL" id="CAD8451365.1"/>
    </source>
</evidence>
<evidence type="ECO:0000256" key="13">
    <source>
        <dbReference type="ARBA" id="ARBA00023264"/>
    </source>
</evidence>
<dbReference type="SUPFAM" id="SSF69593">
    <property type="entry name" value="Glycerol-3-phosphate (1)-acyltransferase"/>
    <property type="match status" value="1"/>
</dbReference>
<keyword evidence="12" id="KW-0594">Phospholipid biosynthesis</keyword>
<keyword evidence="6 15" id="KW-0812">Transmembrane</keyword>
<dbReference type="GO" id="GO:0008374">
    <property type="term" value="F:O-acyltransferase activity"/>
    <property type="evidence" value="ECO:0007669"/>
    <property type="project" value="InterPro"/>
</dbReference>
<evidence type="ECO:0000256" key="3">
    <source>
        <dbReference type="ARBA" id="ARBA00008655"/>
    </source>
</evidence>
<gene>
    <name evidence="17" type="ORF">LAMO00422_LOCUS10921</name>
</gene>
<reference evidence="17" key="1">
    <citation type="submission" date="2021-01" db="EMBL/GenBank/DDBJ databases">
        <authorList>
            <person name="Corre E."/>
            <person name="Pelletier E."/>
            <person name="Niang G."/>
            <person name="Scheremetjew M."/>
            <person name="Finn R."/>
            <person name="Kale V."/>
            <person name="Holt S."/>
            <person name="Cochrane G."/>
            <person name="Meng A."/>
            <person name="Brown T."/>
            <person name="Cohen L."/>
        </authorList>
    </citation>
    <scope>NUCLEOTIDE SEQUENCE</scope>
    <source>
        <strain evidence="17">CCMP2058</strain>
    </source>
</reference>
<comment type="similarity">
    <text evidence="3">Belongs to the 1-acyl-sn-glycerol-3-phosphate acyltransferase family.</text>
</comment>
<protein>
    <recommendedName>
        <fullName evidence="16">EF-hand domain-containing protein</fullName>
    </recommendedName>
</protein>
<keyword evidence="4" id="KW-0444">Lipid biosynthesis</keyword>
<dbReference type="SMART" id="SM00054">
    <property type="entry name" value="EFh"/>
    <property type="match status" value="4"/>
</dbReference>
<keyword evidence="7" id="KW-0677">Repeat</keyword>
<evidence type="ECO:0000256" key="14">
    <source>
        <dbReference type="ARBA" id="ARBA00023315"/>
    </source>
</evidence>
<evidence type="ECO:0000256" key="1">
    <source>
        <dbReference type="ARBA" id="ARBA00004370"/>
    </source>
</evidence>
<dbReference type="CDD" id="cd00051">
    <property type="entry name" value="EFh"/>
    <property type="match status" value="1"/>
</dbReference>
<evidence type="ECO:0000256" key="6">
    <source>
        <dbReference type="ARBA" id="ARBA00022692"/>
    </source>
</evidence>
<sequence>MGLKLEDVVLYAFILHLYSTNWSYLLMGVITIQTMGFGYIWLKLGECVQTKNRPRRPRVIRRLRRRLSVYNSLPSSYFNPLINETWKISELDRIRISLNAVTIFPVRFLLVLLSVAVAWLFGFLATLGLPNNSHFNSLEDLCKYMGERGEELPEDPEARRKAAYQYIIDRVNRKKVDPESVAKMDEKALCKLGSKILRHICWYHPFPLWRRLILQGVRLGVRMLLFSVGYLWIETVGELSDPKEAPILVSNHVTMIDPAFMTFAALPSPIGAVEHLKIPTLGTMVKAVQAITVDRNSSVSRKEVKDEMVRRTKQHGWPHLLIYPEATCTNGEAVITFKTGAFNPGVPVQLIHVKYSGRINPGWVGAGPSLWHIVFRLMCEPVNYLRVDFGPIYIPNAEERSDSLLYSRRVREQMSKWFNLRLTSHSYDDVRLQGMADKLSAPAENAVIEADAVRNFFGMKLNDIKKYYAKFDDADSDKDGLLSKDDFLRGLGIVDQSPQWGRIFDLLDDDGDGFINFRVYLIGMAFANTNLDNETVLRTVHKIFDSDDDGYLSVEEFTAILHKACPTGVYTPAVVAEIFEKADTDKDGKLTVEEFIKYASENPKLAAEFQLWRRNFSVESNDTKEANTPAKEEKKI</sequence>
<dbReference type="SUPFAM" id="SSF47473">
    <property type="entry name" value="EF-hand"/>
    <property type="match status" value="1"/>
</dbReference>
<evidence type="ECO:0000256" key="10">
    <source>
        <dbReference type="ARBA" id="ARBA00023098"/>
    </source>
</evidence>
<evidence type="ECO:0000256" key="4">
    <source>
        <dbReference type="ARBA" id="ARBA00022516"/>
    </source>
</evidence>
<feature type="domain" description="EF-hand" evidence="16">
    <location>
        <begin position="532"/>
        <end position="567"/>
    </location>
</feature>
<feature type="transmembrane region" description="Helical" evidence="15">
    <location>
        <begin position="102"/>
        <end position="129"/>
    </location>
</feature>
<feature type="domain" description="EF-hand" evidence="16">
    <location>
        <begin position="462"/>
        <end position="497"/>
    </location>
</feature>
<dbReference type="Gene3D" id="1.10.238.10">
    <property type="entry name" value="EF-hand"/>
    <property type="match status" value="1"/>
</dbReference>
<dbReference type="PANTHER" id="PTHR23063:SF52">
    <property type="entry name" value="LYSOPHOSPHATIDYLCHOLINE ACYLTRANSFERASE"/>
    <property type="match status" value="1"/>
</dbReference>
<evidence type="ECO:0000256" key="2">
    <source>
        <dbReference type="ARBA" id="ARBA00005074"/>
    </source>
</evidence>
<evidence type="ECO:0000256" key="12">
    <source>
        <dbReference type="ARBA" id="ARBA00023209"/>
    </source>
</evidence>
<comment type="pathway">
    <text evidence="2">Lipid metabolism; phospholipid metabolism.</text>
</comment>
<dbReference type="InterPro" id="IPR002123">
    <property type="entry name" value="Plipid/glycerol_acylTrfase"/>
</dbReference>
<evidence type="ECO:0000256" key="8">
    <source>
        <dbReference type="ARBA" id="ARBA00022837"/>
    </source>
</evidence>
<dbReference type="Pfam" id="PF01553">
    <property type="entry name" value="Acyltransferase"/>
    <property type="match status" value="1"/>
</dbReference>
<evidence type="ECO:0000256" key="5">
    <source>
        <dbReference type="ARBA" id="ARBA00022679"/>
    </source>
</evidence>
<keyword evidence="10" id="KW-0443">Lipid metabolism</keyword>
<dbReference type="GO" id="GO:0016020">
    <property type="term" value="C:membrane"/>
    <property type="evidence" value="ECO:0007669"/>
    <property type="project" value="UniProtKB-SubCell"/>
</dbReference>
<dbReference type="FunFam" id="1.10.238.10:FF:000003">
    <property type="entry name" value="Calmodulin A"/>
    <property type="match status" value="1"/>
</dbReference>
<evidence type="ECO:0000256" key="15">
    <source>
        <dbReference type="SAM" id="Phobius"/>
    </source>
</evidence>
<feature type="transmembrane region" description="Helical" evidence="15">
    <location>
        <begin position="22"/>
        <end position="42"/>
    </location>
</feature>
<dbReference type="EMBL" id="HBEM01015832">
    <property type="protein sequence ID" value="CAD8451365.1"/>
    <property type="molecule type" value="Transcribed_RNA"/>
</dbReference>
<feature type="domain" description="EF-hand" evidence="16">
    <location>
        <begin position="570"/>
        <end position="605"/>
    </location>
</feature>
<keyword evidence="9 15" id="KW-1133">Transmembrane helix</keyword>
<dbReference type="PROSITE" id="PS00018">
    <property type="entry name" value="EF_HAND_1"/>
    <property type="match status" value="3"/>
</dbReference>
<accession>A0A7S0DDB8</accession>
<dbReference type="SMART" id="SM00563">
    <property type="entry name" value="PlsC"/>
    <property type="match status" value="1"/>
</dbReference>
<keyword evidence="13" id="KW-1208">Phospholipid metabolism</keyword>
<proteinExistence type="inferred from homology"/>
<dbReference type="CDD" id="cd07991">
    <property type="entry name" value="LPLAT_LPCAT1-like"/>
    <property type="match status" value="1"/>
</dbReference>
<dbReference type="InterPro" id="IPR018247">
    <property type="entry name" value="EF_Hand_1_Ca_BS"/>
</dbReference>
<name>A0A7S0DDB8_9EUKA</name>
<keyword evidence="11 15" id="KW-0472">Membrane</keyword>
<dbReference type="InterPro" id="IPR045252">
    <property type="entry name" value="LPCAT1-like"/>
</dbReference>
<keyword evidence="5" id="KW-0808">Transferase</keyword>
<comment type="subcellular location">
    <subcellularLocation>
        <location evidence="1">Membrane</location>
    </subcellularLocation>
</comment>
<dbReference type="Pfam" id="PF13499">
    <property type="entry name" value="EF-hand_7"/>
    <property type="match status" value="1"/>
</dbReference>
<dbReference type="AlphaFoldDB" id="A0A7S0DDB8"/>